<evidence type="ECO:0000313" key="4">
    <source>
        <dbReference type="Proteomes" id="UP000027138"/>
    </source>
</evidence>
<dbReference type="OrthoDB" id="47059at2759"/>
<sequence length="194" mass="21040">MAESLNSILIINLLCFAFFAISTTAARNGLKNPLDATTLGKDDVSFTGTNFTYVCDPSRYAALGLDMANFSFCDKSLPYDARARDLVNRMTLQEKVQQLGHAAYGVPRLGLPKYNWWSEALHGVSSTGPGTFFDEVVPGATSFPTVILTTAAFNESLWKTIGQCAALISAAVTNCSVWFLVSQILAMQITLSTF</sequence>
<dbReference type="GO" id="GO:0046556">
    <property type="term" value="F:alpha-L-arabinofuranosidase activity"/>
    <property type="evidence" value="ECO:0007669"/>
    <property type="project" value="TreeGrafter"/>
</dbReference>
<name>A0A067LN80_JATCU</name>
<dbReference type="EMBL" id="KK914225">
    <property type="protein sequence ID" value="KDP45919.1"/>
    <property type="molecule type" value="Genomic_DNA"/>
</dbReference>
<reference evidence="3 4" key="1">
    <citation type="journal article" date="2014" name="PLoS ONE">
        <title>Global Analysis of Gene Expression Profiles in Physic Nut (Jatropha curcas L.) Seedlings Exposed to Salt Stress.</title>
        <authorList>
            <person name="Zhang L."/>
            <person name="Zhang C."/>
            <person name="Wu P."/>
            <person name="Chen Y."/>
            <person name="Li M."/>
            <person name="Jiang H."/>
            <person name="Wu G."/>
        </authorList>
    </citation>
    <scope>NUCLEOTIDE SEQUENCE [LARGE SCALE GENOMIC DNA]</scope>
    <source>
        <strain evidence="4">cv. GZQX0401</strain>
        <tissue evidence="3">Young leaves</tissue>
    </source>
</reference>
<gene>
    <name evidence="3" type="ORF">JCGZ_15479</name>
</gene>
<dbReference type="PANTHER" id="PTHR42721">
    <property type="entry name" value="SUGAR HYDROLASE-RELATED"/>
    <property type="match status" value="1"/>
</dbReference>
<dbReference type="AlphaFoldDB" id="A0A067LN80"/>
<dbReference type="Gene3D" id="3.20.20.300">
    <property type="entry name" value="Glycoside hydrolase, family 3, N-terminal domain"/>
    <property type="match status" value="1"/>
</dbReference>
<keyword evidence="4" id="KW-1185">Reference proteome</keyword>
<dbReference type="InterPro" id="IPR036962">
    <property type="entry name" value="Glyco_hydro_3_N_sf"/>
</dbReference>
<feature type="signal peptide" evidence="2">
    <location>
        <begin position="1"/>
        <end position="25"/>
    </location>
</feature>
<dbReference type="InterPro" id="IPR044993">
    <property type="entry name" value="BXL"/>
</dbReference>
<dbReference type="GO" id="GO:0009044">
    <property type="term" value="F:xylan 1,4-beta-xylosidase activity"/>
    <property type="evidence" value="ECO:0007669"/>
    <property type="project" value="InterPro"/>
</dbReference>
<keyword evidence="1" id="KW-0378">Hydrolase</keyword>
<dbReference type="GO" id="GO:0045493">
    <property type="term" value="P:xylan catabolic process"/>
    <property type="evidence" value="ECO:0007669"/>
    <property type="project" value="InterPro"/>
</dbReference>
<dbReference type="GO" id="GO:0031222">
    <property type="term" value="P:arabinan catabolic process"/>
    <property type="evidence" value="ECO:0007669"/>
    <property type="project" value="TreeGrafter"/>
</dbReference>
<feature type="chain" id="PRO_5001644825" description="Glycoside hydrolase family 3 N-terminal domain-containing protein" evidence="2">
    <location>
        <begin position="26"/>
        <end position="194"/>
    </location>
</feature>
<organism evidence="3 4">
    <name type="scientific">Jatropha curcas</name>
    <name type="common">Barbados nut</name>
    <dbReference type="NCBI Taxonomy" id="180498"/>
    <lineage>
        <taxon>Eukaryota</taxon>
        <taxon>Viridiplantae</taxon>
        <taxon>Streptophyta</taxon>
        <taxon>Embryophyta</taxon>
        <taxon>Tracheophyta</taxon>
        <taxon>Spermatophyta</taxon>
        <taxon>Magnoliopsida</taxon>
        <taxon>eudicotyledons</taxon>
        <taxon>Gunneridae</taxon>
        <taxon>Pentapetalae</taxon>
        <taxon>rosids</taxon>
        <taxon>fabids</taxon>
        <taxon>Malpighiales</taxon>
        <taxon>Euphorbiaceae</taxon>
        <taxon>Crotonoideae</taxon>
        <taxon>Jatropheae</taxon>
        <taxon>Jatropha</taxon>
    </lineage>
</organism>
<dbReference type="SUPFAM" id="SSF51445">
    <property type="entry name" value="(Trans)glycosidases"/>
    <property type="match status" value="1"/>
</dbReference>
<evidence type="ECO:0000256" key="2">
    <source>
        <dbReference type="SAM" id="SignalP"/>
    </source>
</evidence>
<accession>A0A067LN80</accession>
<evidence type="ECO:0000313" key="3">
    <source>
        <dbReference type="EMBL" id="KDP45919.1"/>
    </source>
</evidence>
<dbReference type="InterPro" id="IPR017853">
    <property type="entry name" value="GH"/>
</dbReference>
<dbReference type="Proteomes" id="UP000027138">
    <property type="component" value="Unassembled WGS sequence"/>
</dbReference>
<evidence type="ECO:0000256" key="1">
    <source>
        <dbReference type="ARBA" id="ARBA00022801"/>
    </source>
</evidence>
<evidence type="ECO:0008006" key="5">
    <source>
        <dbReference type="Google" id="ProtNLM"/>
    </source>
</evidence>
<dbReference type="PANTHER" id="PTHR42721:SF11">
    <property type="entry name" value="BETA-D-XYLOSIDASE 5-RELATED"/>
    <property type="match status" value="1"/>
</dbReference>
<keyword evidence="2" id="KW-0732">Signal</keyword>
<proteinExistence type="predicted"/>
<protein>
    <recommendedName>
        <fullName evidence="5">Glycoside hydrolase family 3 N-terminal domain-containing protein</fullName>
    </recommendedName>
</protein>